<feature type="chain" id="PRO_5046024447" evidence="2">
    <location>
        <begin position="17"/>
        <end position="209"/>
    </location>
</feature>
<reference evidence="3" key="1">
    <citation type="submission" date="2023-10" db="EMBL/GenBank/DDBJ databases">
        <authorList>
            <person name="Chen Y."/>
            <person name="Shah S."/>
            <person name="Dougan E. K."/>
            <person name="Thang M."/>
            <person name="Chan C."/>
        </authorList>
    </citation>
    <scope>NUCLEOTIDE SEQUENCE [LARGE SCALE GENOMIC DNA]</scope>
</reference>
<proteinExistence type="predicted"/>
<evidence type="ECO:0000313" key="4">
    <source>
        <dbReference type="Proteomes" id="UP001189429"/>
    </source>
</evidence>
<keyword evidence="1" id="KW-0812">Transmembrane</keyword>
<gene>
    <name evidence="3" type="ORF">PCOR1329_LOCUS62751</name>
</gene>
<evidence type="ECO:0000256" key="1">
    <source>
        <dbReference type="SAM" id="Phobius"/>
    </source>
</evidence>
<feature type="signal peptide" evidence="2">
    <location>
        <begin position="1"/>
        <end position="16"/>
    </location>
</feature>
<feature type="transmembrane region" description="Helical" evidence="1">
    <location>
        <begin position="40"/>
        <end position="60"/>
    </location>
</feature>
<sequence>MPVATFLLLLFRMTVAGITLLELKNLDLGNTLARFINGTMNTTTMSFYLIRCSVGAMSLVTRRPRFNKLGSIGCAKFWVTCHCLLLVSLLWLPATLAMSTVSWLSMTCICMEAPRQLLNPHSVAVATFLLMLFGIAVAVITLLELSLTAEDDDFLDPDFLDRLAEAEDVLLNSAIDMLNYDDNYSYDSYTPDRLDTFFEGLRGSAQARP</sequence>
<keyword evidence="2" id="KW-0732">Signal</keyword>
<accession>A0ABN9W008</accession>
<dbReference type="Proteomes" id="UP001189429">
    <property type="component" value="Unassembled WGS sequence"/>
</dbReference>
<keyword evidence="1" id="KW-0472">Membrane</keyword>
<keyword evidence="1" id="KW-1133">Transmembrane helix</keyword>
<feature type="transmembrane region" description="Helical" evidence="1">
    <location>
        <begin position="123"/>
        <end position="143"/>
    </location>
</feature>
<dbReference type="EMBL" id="CAUYUJ010017937">
    <property type="protein sequence ID" value="CAK0879281.1"/>
    <property type="molecule type" value="Genomic_DNA"/>
</dbReference>
<keyword evidence="4" id="KW-1185">Reference proteome</keyword>
<evidence type="ECO:0000313" key="3">
    <source>
        <dbReference type="EMBL" id="CAK0879281.1"/>
    </source>
</evidence>
<comment type="caution">
    <text evidence="3">The sequence shown here is derived from an EMBL/GenBank/DDBJ whole genome shotgun (WGS) entry which is preliminary data.</text>
</comment>
<protein>
    <submittedName>
        <fullName evidence="3">Uncharacterized protein</fullName>
    </submittedName>
</protein>
<feature type="transmembrane region" description="Helical" evidence="1">
    <location>
        <begin position="81"/>
        <end position="103"/>
    </location>
</feature>
<evidence type="ECO:0000256" key="2">
    <source>
        <dbReference type="SAM" id="SignalP"/>
    </source>
</evidence>
<organism evidence="3 4">
    <name type="scientific">Prorocentrum cordatum</name>
    <dbReference type="NCBI Taxonomy" id="2364126"/>
    <lineage>
        <taxon>Eukaryota</taxon>
        <taxon>Sar</taxon>
        <taxon>Alveolata</taxon>
        <taxon>Dinophyceae</taxon>
        <taxon>Prorocentrales</taxon>
        <taxon>Prorocentraceae</taxon>
        <taxon>Prorocentrum</taxon>
    </lineage>
</organism>
<name>A0ABN9W008_9DINO</name>